<evidence type="ECO:0000313" key="1">
    <source>
        <dbReference type="EMBL" id="JAH56193.1"/>
    </source>
</evidence>
<name>A0A0E9TTX3_ANGAN</name>
<proteinExistence type="predicted"/>
<sequence>MLCRSLTFHNYSVPSLHAMLKHLLCPVCCVVRA</sequence>
<accession>A0A0E9TTX3</accession>
<protein>
    <submittedName>
        <fullName evidence="1">Uncharacterized protein</fullName>
    </submittedName>
</protein>
<dbReference type="AlphaFoldDB" id="A0A0E9TTX3"/>
<reference evidence="1" key="2">
    <citation type="journal article" date="2015" name="Fish Shellfish Immunol.">
        <title>Early steps in the European eel (Anguilla anguilla)-Vibrio vulnificus interaction in the gills: Role of the RtxA13 toxin.</title>
        <authorList>
            <person name="Callol A."/>
            <person name="Pajuelo D."/>
            <person name="Ebbesson L."/>
            <person name="Teles M."/>
            <person name="MacKenzie S."/>
            <person name="Amaro C."/>
        </authorList>
    </citation>
    <scope>NUCLEOTIDE SEQUENCE</scope>
</reference>
<organism evidence="1">
    <name type="scientific">Anguilla anguilla</name>
    <name type="common">European freshwater eel</name>
    <name type="synonym">Muraena anguilla</name>
    <dbReference type="NCBI Taxonomy" id="7936"/>
    <lineage>
        <taxon>Eukaryota</taxon>
        <taxon>Metazoa</taxon>
        <taxon>Chordata</taxon>
        <taxon>Craniata</taxon>
        <taxon>Vertebrata</taxon>
        <taxon>Euteleostomi</taxon>
        <taxon>Actinopterygii</taxon>
        <taxon>Neopterygii</taxon>
        <taxon>Teleostei</taxon>
        <taxon>Anguilliformes</taxon>
        <taxon>Anguillidae</taxon>
        <taxon>Anguilla</taxon>
    </lineage>
</organism>
<dbReference type="EMBL" id="GBXM01052384">
    <property type="protein sequence ID" value="JAH56193.1"/>
    <property type="molecule type" value="Transcribed_RNA"/>
</dbReference>
<reference evidence="1" key="1">
    <citation type="submission" date="2014-11" db="EMBL/GenBank/DDBJ databases">
        <authorList>
            <person name="Amaro Gonzalez C."/>
        </authorList>
    </citation>
    <scope>NUCLEOTIDE SEQUENCE</scope>
</reference>